<accession>A0A099P5F3</accession>
<dbReference type="HOGENOM" id="CLU_2146225_0_0_1"/>
<evidence type="ECO:0000313" key="2">
    <source>
        <dbReference type="Proteomes" id="UP000029867"/>
    </source>
</evidence>
<proteinExistence type="predicted"/>
<name>A0A099P5F3_PICKU</name>
<organism evidence="1 2">
    <name type="scientific">Pichia kudriavzevii</name>
    <name type="common">Yeast</name>
    <name type="synonym">Issatchenkia orientalis</name>
    <dbReference type="NCBI Taxonomy" id="4909"/>
    <lineage>
        <taxon>Eukaryota</taxon>
        <taxon>Fungi</taxon>
        <taxon>Dikarya</taxon>
        <taxon>Ascomycota</taxon>
        <taxon>Saccharomycotina</taxon>
        <taxon>Pichiomycetes</taxon>
        <taxon>Pichiales</taxon>
        <taxon>Pichiaceae</taxon>
        <taxon>Pichia</taxon>
    </lineage>
</organism>
<dbReference type="AlphaFoldDB" id="A0A099P5F3"/>
<sequence length="112" mass="11590">MASKIDTSTQNALAALHDILAVLPLAGKTRSAQGADAAAAAADTDIVLRSIDTLLNIAHALKEQALLGAGRRGSPLEEAPPTMGARALLGEDVQNVYNEVNTLLERVSGPHN</sequence>
<comment type="caution">
    <text evidence="1">The sequence shown here is derived from an EMBL/GenBank/DDBJ whole genome shotgun (WGS) entry which is preliminary data.</text>
</comment>
<dbReference type="Proteomes" id="UP000029867">
    <property type="component" value="Unassembled WGS sequence"/>
</dbReference>
<protein>
    <submittedName>
        <fullName evidence="1">Uncharacterized protein</fullName>
    </submittedName>
</protein>
<reference evidence="2" key="1">
    <citation type="journal article" date="2014" name="Microb. Cell Fact.">
        <title>Exploiting Issatchenkia orientalis SD108 for succinic acid production.</title>
        <authorList>
            <person name="Xiao H."/>
            <person name="Shao Z."/>
            <person name="Jiang Y."/>
            <person name="Dole S."/>
            <person name="Zhao H."/>
        </authorList>
    </citation>
    <scope>NUCLEOTIDE SEQUENCE [LARGE SCALE GENOMIC DNA]</scope>
    <source>
        <strain evidence="2">SD108</strain>
    </source>
</reference>
<dbReference type="EMBL" id="JQFK01000003">
    <property type="protein sequence ID" value="KGK40278.1"/>
    <property type="molecule type" value="Genomic_DNA"/>
</dbReference>
<gene>
    <name evidence="1" type="ORF">JL09_g528</name>
</gene>
<evidence type="ECO:0000313" key="1">
    <source>
        <dbReference type="EMBL" id="KGK40278.1"/>
    </source>
</evidence>